<protein>
    <submittedName>
        <fullName evidence="2">Macaca fascicularis brain cDNA clone: QmoA-11333, similar to human zinc finger protein 265 (ZNF265), transcript variant 2, mRNA, RefSeq: NM_005455.3</fullName>
    </submittedName>
</protein>
<accession>I7GP91</accession>
<keyword evidence="1" id="KW-0812">Transmembrane</keyword>
<keyword evidence="1" id="KW-1133">Transmembrane helix</keyword>
<keyword evidence="1" id="KW-0472">Membrane</keyword>
<sequence>MQGKYIKGNQQLCLGAFCYGILISFSCFFSITLSAAI</sequence>
<dbReference type="PROSITE" id="PS51257">
    <property type="entry name" value="PROKAR_LIPOPROTEIN"/>
    <property type="match status" value="1"/>
</dbReference>
<organism evidence="2">
    <name type="scientific">Macaca fascicularis</name>
    <name type="common">Crab-eating macaque</name>
    <name type="synonym">Cynomolgus monkey</name>
    <dbReference type="NCBI Taxonomy" id="9541"/>
    <lineage>
        <taxon>Eukaryota</taxon>
        <taxon>Metazoa</taxon>
        <taxon>Chordata</taxon>
        <taxon>Craniata</taxon>
        <taxon>Vertebrata</taxon>
        <taxon>Euteleostomi</taxon>
        <taxon>Mammalia</taxon>
        <taxon>Eutheria</taxon>
        <taxon>Euarchontoglires</taxon>
        <taxon>Primates</taxon>
        <taxon>Haplorrhini</taxon>
        <taxon>Catarrhini</taxon>
        <taxon>Cercopithecidae</taxon>
        <taxon>Cercopithecinae</taxon>
        <taxon>Macaca</taxon>
    </lineage>
</organism>
<name>I7GP91_MACFA</name>
<evidence type="ECO:0000313" key="2">
    <source>
        <dbReference type="EMBL" id="BAE91018.1"/>
    </source>
</evidence>
<dbReference type="AlphaFoldDB" id="I7GP91"/>
<feature type="transmembrane region" description="Helical" evidence="1">
    <location>
        <begin position="12"/>
        <end position="36"/>
    </location>
</feature>
<proteinExistence type="evidence at transcript level"/>
<dbReference type="EMBL" id="AB173956">
    <property type="protein sequence ID" value="BAE91018.1"/>
    <property type="molecule type" value="mRNA"/>
</dbReference>
<evidence type="ECO:0000256" key="1">
    <source>
        <dbReference type="SAM" id="Phobius"/>
    </source>
</evidence>
<reference evidence="2" key="1">
    <citation type="journal article" date="2007" name="PLoS Biol.">
        <title>Rate of evolution in brain-expressed genes in humans and other primates.</title>
        <authorList>
            <person name="Wang H.-Y."/>
            <person name="Chien H.-C."/>
            <person name="Osada N."/>
            <person name="Hashimoto K."/>
            <person name="Sugano S."/>
            <person name="Gojobori T."/>
            <person name="Chou C.-K."/>
            <person name="Tsai S.-F."/>
            <person name="Wu C.-I."/>
            <person name="Shen C.-K.J."/>
        </authorList>
    </citation>
    <scope>NUCLEOTIDE SEQUENCE</scope>
</reference>